<dbReference type="Gene3D" id="3.40.50.1820">
    <property type="entry name" value="alpha/beta hydrolase"/>
    <property type="match status" value="1"/>
</dbReference>
<accession>A0A1H7T3X4</accession>
<dbReference type="PANTHER" id="PTHR37574:SF1">
    <property type="entry name" value="LIPASE B"/>
    <property type="match status" value="1"/>
</dbReference>
<gene>
    <name evidence="1" type="ORF">SAMN05414137_11366</name>
</gene>
<dbReference type="GO" id="GO:0016042">
    <property type="term" value="P:lipid catabolic process"/>
    <property type="evidence" value="ECO:0007669"/>
    <property type="project" value="InterPro"/>
</dbReference>
<dbReference type="SUPFAM" id="SSF53474">
    <property type="entry name" value="alpha/beta-Hydrolases"/>
    <property type="match status" value="1"/>
</dbReference>
<reference evidence="2" key="1">
    <citation type="submission" date="2016-10" db="EMBL/GenBank/DDBJ databases">
        <authorList>
            <person name="Varghese N."/>
        </authorList>
    </citation>
    <scope>NUCLEOTIDE SEQUENCE [LARGE SCALE GENOMIC DNA]</scope>
    <source>
        <strain evidence="2">DSM 45096 / BCRC 16803 / CGMCC 4.1857 / CIP 109030 / JCM 12277 / KCTC 19219 / NBRC 100920 / 33214</strain>
    </source>
</reference>
<dbReference type="InterPro" id="IPR053228">
    <property type="entry name" value="Stereospecific_Lipase"/>
</dbReference>
<dbReference type="GO" id="GO:0016787">
    <property type="term" value="F:hydrolase activity"/>
    <property type="evidence" value="ECO:0007669"/>
    <property type="project" value="InterPro"/>
</dbReference>
<dbReference type="InterPro" id="IPR002918">
    <property type="entry name" value="Lipase_EstA/Esterase_EstB"/>
</dbReference>
<evidence type="ECO:0000313" key="2">
    <source>
        <dbReference type="Proteomes" id="UP000183015"/>
    </source>
</evidence>
<dbReference type="InterPro" id="IPR029058">
    <property type="entry name" value="AB_hydrolase_fold"/>
</dbReference>
<proteinExistence type="predicted"/>
<sequence>MSRLLPYARDGRLRAVLAVLATVTALLGATFLGGRAFASTEPALTTPTATLDAALRCPSAFTHPNHEPVLLVHGFASSYEDSWAWGMAPALRGAGFDVCGIDLPEHALGDIQLSTEYVVHAIDAIHAATGRSVGVVAHSEGNLEAHWALKWWPHLQSEVADVVDLAAPEHGIVGGNLVCVLPCTPAAAQFSGGSHFLAALNSGDETPGPVAYTSVYSLTDPAIVPATTAITNGATNIAIQDVCPGRVVTHLGFLYDSVVYQLVLDALSHSGPANPSRLPFGACLGLYAPGVTAAEAAYAEGVRAPADAATALVDGDYTVDGEPALMPYARS</sequence>
<name>A0A1H7T3X4_STRJI</name>
<dbReference type="Pfam" id="PF01674">
    <property type="entry name" value="Lipase_2"/>
    <property type="match status" value="1"/>
</dbReference>
<dbReference type="STRING" id="235985.SAMN05414137_11366"/>
<keyword evidence="2" id="KW-1185">Reference proteome</keyword>
<organism evidence="1 2">
    <name type="scientific">Streptacidiphilus jiangxiensis</name>
    <dbReference type="NCBI Taxonomy" id="235985"/>
    <lineage>
        <taxon>Bacteria</taxon>
        <taxon>Bacillati</taxon>
        <taxon>Actinomycetota</taxon>
        <taxon>Actinomycetes</taxon>
        <taxon>Kitasatosporales</taxon>
        <taxon>Streptomycetaceae</taxon>
        <taxon>Streptacidiphilus</taxon>
    </lineage>
</organism>
<dbReference type="RefSeq" id="WP_052438447.1">
    <property type="nucleotide sequence ID" value="NZ_BBPN01000006.1"/>
</dbReference>
<evidence type="ECO:0000313" key="1">
    <source>
        <dbReference type="EMBL" id="SEL79600.1"/>
    </source>
</evidence>
<dbReference type="EMBL" id="FOAZ01000013">
    <property type="protein sequence ID" value="SEL79600.1"/>
    <property type="molecule type" value="Genomic_DNA"/>
</dbReference>
<dbReference type="AlphaFoldDB" id="A0A1H7T3X4"/>
<dbReference type="eggNOG" id="COG1075">
    <property type="taxonomic scope" value="Bacteria"/>
</dbReference>
<dbReference type="Proteomes" id="UP000183015">
    <property type="component" value="Unassembled WGS sequence"/>
</dbReference>
<protein>
    <submittedName>
        <fullName evidence="1">Lipase (Class 2)</fullName>
    </submittedName>
</protein>
<dbReference type="PANTHER" id="PTHR37574">
    <property type="entry name" value="LIPASE B"/>
    <property type="match status" value="1"/>
</dbReference>